<sequence length="318" mass="37370">MSELDVKKFNRILSIYVQLQSRNWITAQQFADRYQVSVRTIYRDIKALENAGVPIYNEQGKGYALVEGYKIPPTIFTKDEAFSFVIAEKLMGKFADKKMSFNFSSALHKMKAVLRSSEKENVALIEDQFLIFDTASNETSNEVLSTLLESIVSKTQIEILYQKPGDNKADKRLLEPIGIFYEHDYWYFMAFCYLRNDYRQFRIDRVKQIVNTDVSFNREHKQLDYFLNAKKQAEVIKTTVKILAPKKSAHYFNWDRDTYGFVSEKELNDKMELTFETTTHLQYFARWFLMFSAEAEISEPLELKQIVTDLLKKAIEKI</sequence>
<protein>
    <submittedName>
        <fullName evidence="3">YafY family transcriptional regulator</fullName>
    </submittedName>
</protein>
<evidence type="ECO:0000313" key="3">
    <source>
        <dbReference type="EMBL" id="KAA5534384.1"/>
    </source>
</evidence>
<keyword evidence="4" id="KW-1185">Reference proteome</keyword>
<dbReference type="Pfam" id="PF13280">
    <property type="entry name" value="WYL"/>
    <property type="match status" value="1"/>
</dbReference>
<dbReference type="InterPro" id="IPR051534">
    <property type="entry name" value="CBASS_pafABC_assoc_protein"/>
</dbReference>
<dbReference type="SUPFAM" id="SSF46785">
    <property type="entry name" value="Winged helix' DNA-binding domain"/>
    <property type="match status" value="1"/>
</dbReference>
<dbReference type="Pfam" id="PF08279">
    <property type="entry name" value="HTH_11"/>
    <property type="match status" value="1"/>
</dbReference>
<evidence type="ECO:0000259" key="2">
    <source>
        <dbReference type="Pfam" id="PF13280"/>
    </source>
</evidence>
<dbReference type="PROSITE" id="PS52050">
    <property type="entry name" value="WYL"/>
    <property type="match status" value="1"/>
</dbReference>
<dbReference type="Gene3D" id="1.10.10.10">
    <property type="entry name" value="Winged helix-like DNA-binding domain superfamily/Winged helix DNA-binding domain"/>
    <property type="match status" value="1"/>
</dbReference>
<feature type="domain" description="WYL" evidence="2">
    <location>
        <begin position="142"/>
        <end position="209"/>
    </location>
</feature>
<dbReference type="InterPro" id="IPR013196">
    <property type="entry name" value="HTH_11"/>
</dbReference>
<dbReference type="InterPro" id="IPR026881">
    <property type="entry name" value="WYL_dom"/>
</dbReference>
<reference evidence="3 4" key="1">
    <citation type="submission" date="2019-09" db="EMBL/GenBank/DDBJ databases">
        <title>Genome sequence and assembly of Flavobacterium sp.</title>
        <authorList>
            <person name="Chhetri G."/>
        </authorList>
    </citation>
    <scope>NUCLEOTIDE SEQUENCE [LARGE SCALE GENOMIC DNA]</scope>
    <source>
        <strain evidence="3 4">SNL9</strain>
    </source>
</reference>
<feature type="domain" description="Helix-turn-helix type 11" evidence="1">
    <location>
        <begin position="11"/>
        <end position="63"/>
    </location>
</feature>
<dbReference type="InterPro" id="IPR028349">
    <property type="entry name" value="PafC-like"/>
</dbReference>
<name>A0A5M6CGR0_9FLAO</name>
<dbReference type="PIRSF" id="PIRSF016838">
    <property type="entry name" value="PafC"/>
    <property type="match status" value="1"/>
</dbReference>
<dbReference type="PANTHER" id="PTHR34580">
    <property type="match status" value="1"/>
</dbReference>
<accession>A0A5M6CGR0</accession>
<dbReference type="PANTHER" id="PTHR34580:SF1">
    <property type="entry name" value="PROTEIN PAFC"/>
    <property type="match status" value="1"/>
</dbReference>
<dbReference type="InterPro" id="IPR036388">
    <property type="entry name" value="WH-like_DNA-bd_sf"/>
</dbReference>
<dbReference type="InterPro" id="IPR036390">
    <property type="entry name" value="WH_DNA-bd_sf"/>
</dbReference>
<evidence type="ECO:0000313" key="4">
    <source>
        <dbReference type="Proteomes" id="UP000325141"/>
    </source>
</evidence>
<evidence type="ECO:0000259" key="1">
    <source>
        <dbReference type="Pfam" id="PF08279"/>
    </source>
</evidence>
<comment type="caution">
    <text evidence="3">The sequence shown here is derived from an EMBL/GenBank/DDBJ whole genome shotgun (WGS) entry which is preliminary data.</text>
</comment>
<dbReference type="RefSeq" id="WP_150012689.1">
    <property type="nucleotide sequence ID" value="NZ_VWSG01000006.1"/>
</dbReference>
<dbReference type="EMBL" id="VWSG01000006">
    <property type="protein sequence ID" value="KAA5534384.1"/>
    <property type="molecule type" value="Genomic_DNA"/>
</dbReference>
<gene>
    <name evidence="3" type="ORF">F0460_09760</name>
</gene>
<proteinExistence type="predicted"/>
<dbReference type="AlphaFoldDB" id="A0A5M6CGR0"/>
<organism evidence="3 4">
    <name type="scientific">Paenimyroides baculatum</name>
    <dbReference type="NCBI Taxonomy" id="2608000"/>
    <lineage>
        <taxon>Bacteria</taxon>
        <taxon>Pseudomonadati</taxon>
        <taxon>Bacteroidota</taxon>
        <taxon>Flavobacteriia</taxon>
        <taxon>Flavobacteriales</taxon>
        <taxon>Flavobacteriaceae</taxon>
        <taxon>Paenimyroides</taxon>
    </lineage>
</organism>
<dbReference type="Proteomes" id="UP000325141">
    <property type="component" value="Unassembled WGS sequence"/>
</dbReference>